<protein>
    <submittedName>
        <fullName evidence="12">SNF2 family N-terminal domain-containing protein</fullName>
    </submittedName>
</protein>
<dbReference type="Proteomes" id="UP000274822">
    <property type="component" value="Unassembled WGS sequence"/>
</dbReference>
<dbReference type="GO" id="GO:0005634">
    <property type="term" value="C:nucleus"/>
    <property type="evidence" value="ECO:0007669"/>
    <property type="project" value="TreeGrafter"/>
</dbReference>
<dbReference type="Gene3D" id="3.40.50.300">
    <property type="entry name" value="P-loop containing nucleotide triphosphate hydrolases"/>
    <property type="match status" value="2"/>
</dbReference>
<keyword evidence="7" id="KW-0862">Zinc</keyword>
<evidence type="ECO:0000256" key="6">
    <source>
        <dbReference type="ARBA" id="ARBA00022806"/>
    </source>
</evidence>
<dbReference type="GO" id="GO:0006289">
    <property type="term" value="P:nucleotide-excision repair"/>
    <property type="evidence" value="ECO:0007669"/>
    <property type="project" value="TreeGrafter"/>
</dbReference>
<evidence type="ECO:0000256" key="4">
    <source>
        <dbReference type="ARBA" id="ARBA00022771"/>
    </source>
</evidence>
<evidence type="ECO:0000259" key="11">
    <source>
        <dbReference type="PROSITE" id="PS51192"/>
    </source>
</evidence>
<dbReference type="SMART" id="SM00487">
    <property type="entry name" value="DEXDc"/>
    <property type="match status" value="1"/>
</dbReference>
<dbReference type="InterPro" id="IPR027417">
    <property type="entry name" value="P-loop_NTPase"/>
</dbReference>
<dbReference type="GO" id="GO:0008270">
    <property type="term" value="F:zinc ion binding"/>
    <property type="evidence" value="ECO:0007669"/>
    <property type="project" value="UniProtKB-KW"/>
</dbReference>
<organism evidence="12 13">
    <name type="scientific">Jimgerdemannia flammicorona</name>
    <dbReference type="NCBI Taxonomy" id="994334"/>
    <lineage>
        <taxon>Eukaryota</taxon>
        <taxon>Fungi</taxon>
        <taxon>Fungi incertae sedis</taxon>
        <taxon>Mucoromycota</taxon>
        <taxon>Mucoromycotina</taxon>
        <taxon>Endogonomycetes</taxon>
        <taxon>Endogonales</taxon>
        <taxon>Endogonaceae</taxon>
        <taxon>Jimgerdemannia</taxon>
    </lineage>
</organism>
<dbReference type="InterPro" id="IPR014001">
    <property type="entry name" value="Helicase_ATP-bd"/>
</dbReference>
<dbReference type="InterPro" id="IPR050628">
    <property type="entry name" value="SNF2_RAD54_helicase_TF"/>
</dbReference>
<comment type="similarity">
    <text evidence="1">Belongs to the SNF2/RAD54 helicase family.</text>
</comment>
<dbReference type="PROSITE" id="PS00690">
    <property type="entry name" value="DEAH_ATP_HELICASE"/>
    <property type="match status" value="1"/>
</dbReference>
<evidence type="ECO:0000256" key="9">
    <source>
        <dbReference type="PROSITE-ProRule" id="PRU00175"/>
    </source>
</evidence>
<reference evidence="12 13" key="1">
    <citation type="journal article" date="2018" name="New Phytol.">
        <title>Phylogenomics of Endogonaceae and evolution of mycorrhizas within Mucoromycota.</title>
        <authorList>
            <person name="Chang Y."/>
            <person name="Desiro A."/>
            <person name="Na H."/>
            <person name="Sandor L."/>
            <person name="Lipzen A."/>
            <person name="Clum A."/>
            <person name="Barry K."/>
            <person name="Grigoriev I.V."/>
            <person name="Martin F.M."/>
            <person name="Stajich J.E."/>
            <person name="Smith M.E."/>
            <person name="Bonito G."/>
            <person name="Spatafora J.W."/>
        </authorList>
    </citation>
    <scope>NUCLEOTIDE SEQUENCE [LARGE SCALE GENOMIC DNA]</scope>
    <source>
        <strain evidence="12 13">AD002</strain>
    </source>
</reference>
<feature type="domain" description="RING-type" evidence="10">
    <location>
        <begin position="382"/>
        <end position="428"/>
    </location>
</feature>
<dbReference type="GO" id="GO:0016787">
    <property type="term" value="F:hydrolase activity"/>
    <property type="evidence" value="ECO:0007669"/>
    <property type="project" value="UniProtKB-KW"/>
</dbReference>
<feature type="non-terminal residue" evidence="12">
    <location>
        <position position="723"/>
    </location>
</feature>
<keyword evidence="8" id="KW-0067">ATP-binding</keyword>
<dbReference type="Gene3D" id="3.30.40.10">
    <property type="entry name" value="Zinc/RING finger domain, C3HC4 (zinc finger)"/>
    <property type="match status" value="1"/>
</dbReference>
<keyword evidence="3" id="KW-0547">Nucleotide-binding</keyword>
<dbReference type="SMART" id="SM00184">
    <property type="entry name" value="RING"/>
    <property type="match status" value="1"/>
</dbReference>
<evidence type="ECO:0000256" key="1">
    <source>
        <dbReference type="ARBA" id="ARBA00007025"/>
    </source>
</evidence>
<evidence type="ECO:0000256" key="5">
    <source>
        <dbReference type="ARBA" id="ARBA00022801"/>
    </source>
</evidence>
<keyword evidence="6" id="KW-0347">Helicase</keyword>
<dbReference type="InterPro" id="IPR002464">
    <property type="entry name" value="DNA/RNA_helicase_DEAH_CS"/>
</dbReference>
<keyword evidence="2" id="KW-0479">Metal-binding</keyword>
<dbReference type="InterPro" id="IPR000330">
    <property type="entry name" value="SNF2_N"/>
</dbReference>
<dbReference type="Pfam" id="PF00176">
    <property type="entry name" value="SNF2-rel_dom"/>
    <property type="match status" value="2"/>
</dbReference>
<evidence type="ECO:0000259" key="10">
    <source>
        <dbReference type="PROSITE" id="PS50089"/>
    </source>
</evidence>
<evidence type="ECO:0000256" key="2">
    <source>
        <dbReference type="ARBA" id="ARBA00022723"/>
    </source>
</evidence>
<evidence type="ECO:0000313" key="12">
    <source>
        <dbReference type="EMBL" id="RUS27519.1"/>
    </source>
</evidence>
<dbReference type="EMBL" id="RBNJ01008239">
    <property type="protein sequence ID" value="RUS27519.1"/>
    <property type="molecule type" value="Genomic_DNA"/>
</dbReference>
<dbReference type="GO" id="GO:0004386">
    <property type="term" value="F:helicase activity"/>
    <property type="evidence" value="ECO:0007669"/>
    <property type="project" value="UniProtKB-KW"/>
</dbReference>
<evidence type="ECO:0000256" key="7">
    <source>
        <dbReference type="ARBA" id="ARBA00022833"/>
    </source>
</evidence>
<dbReference type="GO" id="GO:0008094">
    <property type="term" value="F:ATP-dependent activity, acting on DNA"/>
    <property type="evidence" value="ECO:0007669"/>
    <property type="project" value="TreeGrafter"/>
</dbReference>
<keyword evidence="5" id="KW-0378">Hydrolase</keyword>
<feature type="domain" description="Helicase ATP-binding" evidence="11">
    <location>
        <begin position="7"/>
        <end position="215"/>
    </location>
</feature>
<dbReference type="InterPro" id="IPR013083">
    <property type="entry name" value="Znf_RING/FYVE/PHD"/>
</dbReference>
<sequence>MSSRTRCLQCQSVRTIAPQDEMGMGKTIQMISVLLTEPRKKPSLVVAPTVAILQWKSEIETHTDNLLKSSSLLMPNGIHPIRPKPYRQHQRTQAVRRRLDYMYAYFPLLSLRRFLERHLVSHHPPKTDAIIESAFRKQEYGFKRKDGLVKEQSILHRIHWHRIVLDEAHNIKDRSCNTARAVFNLESDLKWSLSGTPLQNRVGELYSLIRFMQADPYAHYYCKKCSCKSLHWKFSDKKSCDDCGHKPMDHVCWWNNEILKPIQRYGTNGPGKKAFEKLRKLLDRMMLRRTKVERADDLGLPPRTIVVRRDLFNEEEEDMYDSLYSDSKRKFSTYVQEDTVLNNYANIFELLTKMRQCVDHPDLVLKRQSAAGAALANKQLVCGICQDPPEDAILARCKHVFCRECCAQFLQSYLDEDDASAAPDCPVCFSKFAVDLSQPTYELPKVNGGEEGGRHTGFARTSIVNRIDMSTWRSSTKIEALVEELTGLRKEDSTVKSIVFSQISSQTIKQSKSSVRQLPRSRQLAAEEGWTAVCPHNSAIQPSNSRHCDRPSLCPTYRRPSRLTPFLSQLLRKPQRDGLPYQSEGWWRGTESDGGESGVHLAMDRIHRLGQHRPIKITRLIIENSIESRIVQLQEKKTALVESTIGEFILLGRLERSGQVERGRSAVPFRALNTLATCMRRLGMVFEVAIHGSLASEFEALGKSVNKETLLVMNVEDRTVHLA</sequence>
<dbReference type="AlphaFoldDB" id="A0A433QCR1"/>
<dbReference type="SUPFAM" id="SSF52540">
    <property type="entry name" value="P-loop containing nucleoside triphosphate hydrolases"/>
    <property type="match status" value="3"/>
</dbReference>
<dbReference type="Pfam" id="PF00097">
    <property type="entry name" value="zf-C3HC4"/>
    <property type="match status" value="1"/>
</dbReference>
<dbReference type="GO" id="GO:0005524">
    <property type="term" value="F:ATP binding"/>
    <property type="evidence" value="ECO:0007669"/>
    <property type="project" value="UniProtKB-KW"/>
</dbReference>
<dbReference type="PROSITE" id="PS50089">
    <property type="entry name" value="ZF_RING_2"/>
    <property type="match status" value="1"/>
</dbReference>
<dbReference type="PROSITE" id="PS51192">
    <property type="entry name" value="HELICASE_ATP_BIND_1"/>
    <property type="match status" value="1"/>
</dbReference>
<dbReference type="InterPro" id="IPR018957">
    <property type="entry name" value="Znf_C3HC4_RING-type"/>
</dbReference>
<keyword evidence="4 9" id="KW-0863">Zinc-finger</keyword>
<gene>
    <name evidence="12" type="ORF">BC938DRAFT_483126</name>
</gene>
<proteinExistence type="inferred from homology"/>
<evidence type="ECO:0000256" key="8">
    <source>
        <dbReference type="ARBA" id="ARBA00022840"/>
    </source>
</evidence>
<dbReference type="PANTHER" id="PTHR45626:SF12">
    <property type="entry name" value="DNA REPAIR PROTEIN RAD16"/>
    <property type="match status" value="1"/>
</dbReference>
<accession>A0A433QCR1</accession>
<evidence type="ECO:0000256" key="3">
    <source>
        <dbReference type="ARBA" id="ARBA00022741"/>
    </source>
</evidence>
<evidence type="ECO:0000313" key="13">
    <source>
        <dbReference type="Proteomes" id="UP000274822"/>
    </source>
</evidence>
<dbReference type="PANTHER" id="PTHR45626">
    <property type="entry name" value="TRANSCRIPTION TERMINATION FACTOR 2-RELATED"/>
    <property type="match status" value="1"/>
</dbReference>
<comment type="caution">
    <text evidence="12">The sequence shown here is derived from an EMBL/GenBank/DDBJ whole genome shotgun (WGS) entry which is preliminary data.</text>
</comment>
<dbReference type="Gene3D" id="3.40.50.10810">
    <property type="entry name" value="Tandem AAA-ATPase domain"/>
    <property type="match status" value="2"/>
</dbReference>
<name>A0A433QCR1_9FUNG</name>
<dbReference type="InterPro" id="IPR001841">
    <property type="entry name" value="Znf_RING"/>
</dbReference>
<keyword evidence="13" id="KW-1185">Reference proteome</keyword>
<dbReference type="InterPro" id="IPR038718">
    <property type="entry name" value="SNF2-like_sf"/>
</dbReference>
<dbReference type="CDD" id="cd18008">
    <property type="entry name" value="DEXDc_SHPRH-like"/>
    <property type="match status" value="1"/>
</dbReference>
<dbReference type="SUPFAM" id="SSF57850">
    <property type="entry name" value="RING/U-box"/>
    <property type="match status" value="1"/>
</dbReference>